<protein>
    <submittedName>
        <fullName evidence="1">Uncharacterized protein</fullName>
    </submittedName>
</protein>
<keyword evidence="2" id="KW-1185">Reference proteome</keyword>
<dbReference type="AlphaFoldDB" id="A0A699YZI6"/>
<dbReference type="EMBL" id="BLLF01000499">
    <property type="protein sequence ID" value="GFH12396.1"/>
    <property type="molecule type" value="Genomic_DNA"/>
</dbReference>
<evidence type="ECO:0000313" key="2">
    <source>
        <dbReference type="Proteomes" id="UP000485058"/>
    </source>
</evidence>
<sequence>MVLRRLLMFGWRRRLSCLEDALQDLVSNQLTALPHQSHCSFASTSNTLASAAHAAHLPPT</sequence>
<dbReference type="Proteomes" id="UP000485058">
    <property type="component" value="Unassembled WGS sequence"/>
</dbReference>
<evidence type="ECO:0000313" key="1">
    <source>
        <dbReference type="EMBL" id="GFH12396.1"/>
    </source>
</evidence>
<accession>A0A699YZI6</accession>
<gene>
    <name evidence="1" type="ORF">HaLaN_08073</name>
</gene>
<organism evidence="1 2">
    <name type="scientific">Haematococcus lacustris</name>
    <name type="common">Green alga</name>
    <name type="synonym">Haematococcus pluvialis</name>
    <dbReference type="NCBI Taxonomy" id="44745"/>
    <lineage>
        <taxon>Eukaryota</taxon>
        <taxon>Viridiplantae</taxon>
        <taxon>Chlorophyta</taxon>
        <taxon>core chlorophytes</taxon>
        <taxon>Chlorophyceae</taxon>
        <taxon>CS clade</taxon>
        <taxon>Chlamydomonadales</taxon>
        <taxon>Haematococcaceae</taxon>
        <taxon>Haematococcus</taxon>
    </lineage>
</organism>
<proteinExistence type="predicted"/>
<feature type="non-terminal residue" evidence="1">
    <location>
        <position position="60"/>
    </location>
</feature>
<name>A0A699YZI6_HAELA</name>
<comment type="caution">
    <text evidence="1">The sequence shown here is derived from an EMBL/GenBank/DDBJ whole genome shotgun (WGS) entry which is preliminary data.</text>
</comment>
<feature type="non-terminal residue" evidence="1">
    <location>
        <position position="1"/>
    </location>
</feature>
<reference evidence="1 2" key="1">
    <citation type="submission" date="2020-02" db="EMBL/GenBank/DDBJ databases">
        <title>Draft genome sequence of Haematococcus lacustris strain NIES-144.</title>
        <authorList>
            <person name="Morimoto D."/>
            <person name="Nakagawa S."/>
            <person name="Yoshida T."/>
            <person name="Sawayama S."/>
        </authorList>
    </citation>
    <scope>NUCLEOTIDE SEQUENCE [LARGE SCALE GENOMIC DNA]</scope>
    <source>
        <strain evidence="1 2">NIES-144</strain>
    </source>
</reference>